<name>A0A195CWP7_9HYME</name>
<keyword evidence="3" id="KW-1185">Reference proteome</keyword>
<feature type="region of interest" description="Disordered" evidence="1">
    <location>
        <begin position="54"/>
        <end position="112"/>
    </location>
</feature>
<protein>
    <submittedName>
        <fullName evidence="2">Uncharacterized protein</fullName>
    </submittedName>
</protein>
<sequence>NCRVDQIGPELPCVWHKQVAFHVEHLVFHLGKLVTLVLTWLILKTICSIALQEEKEEEEVGGGGGREGGGRSAEDSDGGGGGGGPGKVEKESRRGHSPRVPRPRALSRVRENQSQYLRFLPTADGDHLFSGA</sequence>
<dbReference type="EMBL" id="KQ977185">
    <property type="protein sequence ID" value="KYN05060.1"/>
    <property type="molecule type" value="Genomic_DNA"/>
</dbReference>
<feature type="compositionally biased region" description="Basic residues" evidence="1">
    <location>
        <begin position="95"/>
        <end position="107"/>
    </location>
</feature>
<evidence type="ECO:0000313" key="2">
    <source>
        <dbReference type="EMBL" id="KYN05060.1"/>
    </source>
</evidence>
<dbReference type="AlphaFoldDB" id="A0A195CWP7"/>
<feature type="non-terminal residue" evidence="2">
    <location>
        <position position="1"/>
    </location>
</feature>
<proteinExistence type="predicted"/>
<evidence type="ECO:0000313" key="3">
    <source>
        <dbReference type="Proteomes" id="UP000078542"/>
    </source>
</evidence>
<organism evidence="2 3">
    <name type="scientific">Cyphomyrmex costatus</name>
    <dbReference type="NCBI Taxonomy" id="456900"/>
    <lineage>
        <taxon>Eukaryota</taxon>
        <taxon>Metazoa</taxon>
        <taxon>Ecdysozoa</taxon>
        <taxon>Arthropoda</taxon>
        <taxon>Hexapoda</taxon>
        <taxon>Insecta</taxon>
        <taxon>Pterygota</taxon>
        <taxon>Neoptera</taxon>
        <taxon>Endopterygota</taxon>
        <taxon>Hymenoptera</taxon>
        <taxon>Apocrita</taxon>
        <taxon>Aculeata</taxon>
        <taxon>Formicoidea</taxon>
        <taxon>Formicidae</taxon>
        <taxon>Myrmicinae</taxon>
        <taxon>Cyphomyrmex</taxon>
    </lineage>
</organism>
<gene>
    <name evidence="2" type="ORF">ALC62_04048</name>
</gene>
<evidence type="ECO:0000256" key="1">
    <source>
        <dbReference type="SAM" id="MobiDB-lite"/>
    </source>
</evidence>
<accession>A0A195CWP7</accession>
<reference evidence="2 3" key="1">
    <citation type="submission" date="2016-03" db="EMBL/GenBank/DDBJ databases">
        <title>Cyphomyrmex costatus WGS genome.</title>
        <authorList>
            <person name="Nygaard S."/>
            <person name="Hu H."/>
            <person name="Boomsma J."/>
            <person name="Zhang G."/>
        </authorList>
    </citation>
    <scope>NUCLEOTIDE SEQUENCE [LARGE SCALE GENOMIC DNA]</scope>
    <source>
        <strain evidence="2">MS0001</strain>
        <tissue evidence="2">Whole body</tissue>
    </source>
</reference>
<dbReference type="Proteomes" id="UP000078542">
    <property type="component" value="Unassembled WGS sequence"/>
</dbReference>